<accession>A0A212UC87</accession>
<dbReference type="Proteomes" id="UP000198131">
    <property type="component" value="Unassembled WGS sequence"/>
</dbReference>
<evidence type="ECO:0000313" key="2">
    <source>
        <dbReference type="Proteomes" id="UP000198131"/>
    </source>
</evidence>
<evidence type="ECO:0008006" key="3">
    <source>
        <dbReference type="Google" id="ProtNLM"/>
    </source>
</evidence>
<reference evidence="2" key="1">
    <citation type="submission" date="2017-06" db="EMBL/GenBank/DDBJ databases">
        <authorList>
            <person name="Varghese N."/>
            <person name="Submissions S."/>
        </authorList>
    </citation>
    <scope>NUCLEOTIDE SEQUENCE [LARGE SCALE GENOMIC DNA]</scope>
    <source>
        <strain evidence="2">DSM 11116</strain>
    </source>
</reference>
<protein>
    <recommendedName>
        <fullName evidence="3">Outer membrane protein beta-barrel domain-containing protein</fullName>
    </recommendedName>
</protein>
<proteinExistence type="predicted"/>
<evidence type="ECO:0000313" key="1">
    <source>
        <dbReference type="EMBL" id="SNC75859.1"/>
    </source>
</evidence>
<dbReference type="EMBL" id="FYEW01000002">
    <property type="protein sequence ID" value="SNC75859.1"/>
    <property type="molecule type" value="Genomic_DNA"/>
</dbReference>
<dbReference type="OrthoDB" id="658990at2"/>
<sequence>MAPVQDGLYHKGTTMVNVGLGLGYGYSFGSGLDSSPAISISAEKGVLEGIGPGTVGVGGMIGYKGYSYQFPNSDTKATWNTIMLLARSTYHYDLLQIPQLDTYAGISAGLRIETRNNDSDGVQLHDTDTEYGGAHLETGVFVGGRYFLTKNIGGFLEAGYDMTYLKLGLTGRF</sequence>
<dbReference type="RefSeq" id="WP_088844386.1">
    <property type="nucleotide sequence ID" value="NZ_FYEW01000002.1"/>
</dbReference>
<gene>
    <name evidence="1" type="ORF">SAMN06265337_3090</name>
</gene>
<keyword evidence="2" id="KW-1185">Reference proteome</keyword>
<dbReference type="AlphaFoldDB" id="A0A212UC87"/>
<name>A0A212UC87_9BACT</name>
<organism evidence="1 2">
    <name type="scientific">Hymenobacter gelipurpurascens</name>
    <dbReference type="NCBI Taxonomy" id="89968"/>
    <lineage>
        <taxon>Bacteria</taxon>
        <taxon>Pseudomonadati</taxon>
        <taxon>Bacteroidota</taxon>
        <taxon>Cytophagia</taxon>
        <taxon>Cytophagales</taxon>
        <taxon>Hymenobacteraceae</taxon>
        <taxon>Hymenobacter</taxon>
    </lineage>
</organism>